<dbReference type="GeneID" id="63856026"/>
<reference evidence="1" key="1">
    <citation type="submission" date="2020-01" db="EMBL/GenBank/DDBJ databases">
        <authorList>
            <consortium name="DOE Joint Genome Institute"/>
            <person name="Haridas S."/>
            <person name="Albert R."/>
            <person name="Binder M."/>
            <person name="Bloem J."/>
            <person name="Labutti K."/>
            <person name="Salamov A."/>
            <person name="Andreopoulos B."/>
            <person name="Baker S.E."/>
            <person name="Barry K."/>
            <person name="Bills G."/>
            <person name="Bluhm B.H."/>
            <person name="Cannon C."/>
            <person name="Castanera R."/>
            <person name="Culley D.E."/>
            <person name="Daum C."/>
            <person name="Ezra D."/>
            <person name="Gonzalez J.B."/>
            <person name="Henrissat B."/>
            <person name="Kuo A."/>
            <person name="Liang C."/>
            <person name="Lipzen A."/>
            <person name="Lutzoni F."/>
            <person name="Magnuson J."/>
            <person name="Mondo S."/>
            <person name="Nolan M."/>
            <person name="Ohm R."/>
            <person name="Pangilinan J."/>
            <person name="Park H.-J."/>
            <person name="Ramirez L."/>
            <person name="Alfaro M."/>
            <person name="Sun H."/>
            <person name="Tritt A."/>
            <person name="Yoshinaga Y."/>
            <person name="Zwiers L.-H."/>
            <person name="Turgeon B.G."/>
            <person name="Goodwin S.B."/>
            <person name="Spatafora J.W."/>
            <person name="Crous P.W."/>
            <person name="Grigoriev I.V."/>
        </authorList>
    </citation>
    <scope>NUCLEOTIDE SEQUENCE</scope>
    <source>
        <strain evidence="1">CBS 394.84</strain>
    </source>
</reference>
<dbReference type="Proteomes" id="UP000800039">
    <property type="component" value="Unassembled WGS sequence"/>
</dbReference>
<evidence type="ECO:0000313" key="1">
    <source>
        <dbReference type="EMBL" id="KAF1849225.1"/>
    </source>
</evidence>
<protein>
    <submittedName>
        <fullName evidence="1">Uncharacterized protein</fullName>
    </submittedName>
</protein>
<name>A0A9P4GP99_9PLEO</name>
<dbReference type="OrthoDB" id="4167490at2759"/>
<comment type="caution">
    <text evidence="1">The sequence shown here is derived from an EMBL/GenBank/DDBJ whole genome shotgun (WGS) entry which is preliminary data.</text>
</comment>
<dbReference type="EMBL" id="ML976615">
    <property type="protein sequence ID" value="KAF1849225.1"/>
    <property type="molecule type" value="Genomic_DNA"/>
</dbReference>
<keyword evidence="2" id="KW-1185">Reference proteome</keyword>
<sequence>MGSAPIERLPTELLQPIFFASGHNIALLRASNYIGAQLSDEYVYNSACDHHLTRALGSRAELSIAQTYIFASKWMTWTFFKSWVLRRFGPKGCLCDSSSEDGCFDAQWPPNFNDATAMVFSRSHLPKLSFVTGRIPKKLLRGPWVQDKIQFLRFILWITSMTVDWRDPKAHQIAIEGRKQAMLEKSLEAVELFNHNRRLGKMASLSTVRFAVMEAGCDRSIVYDTLSTANTSSKRSFSCDCAALEDWCEARMEKGDPKGQWLRAKLGELRNFSSQRQTYQGEDSGNICVISSELNPETGDYDGGDEDRLVLNKLVWNQGYRSFGWWCYSNVPEEIFGIHKVSRDELGRFWIYSHGQHHITRGRSEREGPWFRLHMWVPHSSYRGRRTA</sequence>
<proteinExistence type="predicted"/>
<accession>A0A9P4GP99</accession>
<organism evidence="1 2">
    <name type="scientific">Cucurbitaria berberidis CBS 394.84</name>
    <dbReference type="NCBI Taxonomy" id="1168544"/>
    <lineage>
        <taxon>Eukaryota</taxon>
        <taxon>Fungi</taxon>
        <taxon>Dikarya</taxon>
        <taxon>Ascomycota</taxon>
        <taxon>Pezizomycotina</taxon>
        <taxon>Dothideomycetes</taxon>
        <taxon>Pleosporomycetidae</taxon>
        <taxon>Pleosporales</taxon>
        <taxon>Pleosporineae</taxon>
        <taxon>Cucurbitariaceae</taxon>
        <taxon>Cucurbitaria</taxon>
    </lineage>
</organism>
<dbReference type="RefSeq" id="XP_040791788.1">
    <property type="nucleotide sequence ID" value="XM_040938769.1"/>
</dbReference>
<dbReference type="AlphaFoldDB" id="A0A9P4GP99"/>
<gene>
    <name evidence="1" type="ORF">K460DRAFT_87616</name>
</gene>
<evidence type="ECO:0000313" key="2">
    <source>
        <dbReference type="Proteomes" id="UP000800039"/>
    </source>
</evidence>